<feature type="binding site" evidence="5">
    <location>
        <position position="180"/>
    </location>
    <ligand>
        <name>Ca(2+)</name>
        <dbReference type="ChEBI" id="CHEBI:29108"/>
    </ligand>
</feature>
<dbReference type="InterPro" id="IPR014395">
    <property type="entry name" value="Pen/GL7ACA/AHL_acylase"/>
</dbReference>
<feature type="chain" id="PRO_5031113910" evidence="6">
    <location>
        <begin position="27"/>
        <end position="795"/>
    </location>
</feature>
<dbReference type="Pfam" id="PF01804">
    <property type="entry name" value="Penicil_amidase"/>
    <property type="match status" value="1"/>
</dbReference>
<dbReference type="Gene3D" id="1.10.439.10">
    <property type="entry name" value="Penicillin Amidohydrolase, domain 1"/>
    <property type="match status" value="1"/>
</dbReference>
<dbReference type="GO" id="GO:0016811">
    <property type="term" value="F:hydrolase activity, acting on carbon-nitrogen (but not peptide) bonds, in linear amides"/>
    <property type="evidence" value="ECO:0007669"/>
    <property type="project" value="InterPro"/>
</dbReference>
<evidence type="ECO:0000256" key="6">
    <source>
        <dbReference type="SAM" id="SignalP"/>
    </source>
</evidence>
<evidence type="ECO:0000256" key="1">
    <source>
        <dbReference type="ARBA" id="ARBA00006586"/>
    </source>
</evidence>
<reference evidence="7 8" key="1">
    <citation type="submission" date="2020-04" db="EMBL/GenBank/DDBJ databases">
        <title>Description of novel Gluconacetobacter.</title>
        <authorList>
            <person name="Sombolestani A."/>
        </authorList>
    </citation>
    <scope>NUCLEOTIDE SEQUENCE [LARGE SCALE GENOMIC DNA]</scope>
    <source>
        <strain evidence="7 8">LMG 27800</strain>
    </source>
</reference>
<dbReference type="Proteomes" id="UP000540556">
    <property type="component" value="Unassembled WGS sequence"/>
</dbReference>
<evidence type="ECO:0000313" key="7">
    <source>
        <dbReference type="EMBL" id="MBB2204154.1"/>
    </source>
</evidence>
<feature type="binding site" evidence="5">
    <location>
        <position position="325"/>
    </location>
    <ligand>
        <name>Ca(2+)</name>
        <dbReference type="ChEBI" id="CHEBI:29108"/>
    </ligand>
</feature>
<dbReference type="AlphaFoldDB" id="A0A7W4KC08"/>
<comment type="caution">
    <text evidence="7">The sequence shown here is derived from an EMBL/GenBank/DDBJ whole genome shotgun (WGS) entry which is preliminary data.</text>
</comment>
<dbReference type="InterPro" id="IPR043146">
    <property type="entry name" value="Penicillin_amidase_N_B-knob"/>
</dbReference>
<dbReference type="InterPro" id="IPR043147">
    <property type="entry name" value="Penicillin_amidase_A-knob"/>
</dbReference>
<keyword evidence="6" id="KW-0732">Signal</keyword>
<dbReference type="SUPFAM" id="SSF56235">
    <property type="entry name" value="N-terminal nucleophile aminohydrolases (Ntn hydrolases)"/>
    <property type="match status" value="1"/>
</dbReference>
<evidence type="ECO:0000256" key="3">
    <source>
        <dbReference type="ARBA" id="ARBA00023145"/>
    </source>
</evidence>
<keyword evidence="5" id="KW-0479">Metal-binding</keyword>
<dbReference type="GO" id="GO:0046872">
    <property type="term" value="F:metal ion binding"/>
    <property type="evidence" value="ECO:0007669"/>
    <property type="project" value="UniProtKB-KW"/>
</dbReference>
<proteinExistence type="inferred from homology"/>
<feature type="binding site" evidence="5">
    <location>
        <position position="328"/>
    </location>
    <ligand>
        <name>Ca(2+)</name>
        <dbReference type="ChEBI" id="CHEBI:29108"/>
    </ligand>
</feature>
<keyword evidence="8" id="KW-1185">Reference proteome</keyword>
<dbReference type="PANTHER" id="PTHR34218">
    <property type="entry name" value="PEPTIDASE S45 PENICILLIN AMIDASE"/>
    <property type="match status" value="1"/>
</dbReference>
<dbReference type="PIRSF" id="PIRSF001227">
    <property type="entry name" value="Pen_acylase"/>
    <property type="match status" value="1"/>
</dbReference>
<dbReference type="EMBL" id="JABEQK010000002">
    <property type="protein sequence ID" value="MBB2204154.1"/>
    <property type="molecule type" value="Genomic_DNA"/>
</dbReference>
<evidence type="ECO:0000313" key="8">
    <source>
        <dbReference type="Proteomes" id="UP000540556"/>
    </source>
</evidence>
<feature type="active site" description="Nucleophile" evidence="4">
    <location>
        <position position="253"/>
    </location>
</feature>
<dbReference type="Gene3D" id="3.60.20.10">
    <property type="entry name" value="Glutamine Phosphoribosylpyrophosphate, subunit 1, domain 1"/>
    <property type="match status" value="1"/>
</dbReference>
<protein>
    <submittedName>
        <fullName evidence="7">Penicillin acylase family protein</fullName>
    </submittedName>
</protein>
<keyword evidence="2" id="KW-0378">Hydrolase</keyword>
<gene>
    <name evidence="7" type="ORF">HLH27_03855</name>
</gene>
<comment type="cofactor">
    <cofactor evidence="5">
        <name>Ca(2+)</name>
        <dbReference type="ChEBI" id="CHEBI:29108"/>
    </cofactor>
    <text evidence="5">Binds 1 Ca(2+) ion per dimer.</text>
</comment>
<dbReference type="InterPro" id="IPR023343">
    <property type="entry name" value="Penicillin_amidase_dom1"/>
</dbReference>
<name>A0A7W4KC08_9PROT</name>
<evidence type="ECO:0000256" key="4">
    <source>
        <dbReference type="PIRSR" id="PIRSR001227-1"/>
    </source>
</evidence>
<dbReference type="InterPro" id="IPR029055">
    <property type="entry name" value="Ntn_hydrolases_N"/>
</dbReference>
<evidence type="ECO:0000256" key="5">
    <source>
        <dbReference type="PIRSR" id="PIRSR001227-2"/>
    </source>
</evidence>
<dbReference type="RefSeq" id="WP_182947936.1">
    <property type="nucleotide sequence ID" value="NZ_JABEQK010000002.1"/>
</dbReference>
<keyword evidence="5" id="KW-0106">Calcium</keyword>
<dbReference type="Gene3D" id="1.10.1400.10">
    <property type="match status" value="1"/>
</dbReference>
<dbReference type="Gene3D" id="2.30.120.10">
    <property type="match status" value="1"/>
</dbReference>
<feature type="signal peptide" evidence="6">
    <location>
        <begin position="1"/>
        <end position="26"/>
    </location>
</feature>
<dbReference type="CDD" id="cd03747">
    <property type="entry name" value="Ntn_PGA_like"/>
    <property type="match status" value="1"/>
</dbReference>
<sequence length="795" mass="85547">MQATRRAVLLGGVAATLSLPMRGAGAATSLPVLPGLAQPVEILEDRWGVPHVRARTIPDAFFADGYLVARDRLWELDFGHRRSLGRLAELFGPAFVPSDTANRLVLFRGDAGRELAAFSPLVQACARAYVAGINARIAEVTATPALLPPEFALFACTPLEWDALDLIRIRAEVTGNTSAEIRRAQLAARGALAYDTIMTPLEPAHTLRVPDGLDVGAVGVGDLGLFAVLQAPLPLQGLHAAAEDATRRRNEGSNAWVIAPSRTATGRPILANDPHLEFGAPGPRHVVHLTAPGLDVIGGGSAGMPGVMQGHNARIAFGRTNFHIDQEDLFILRTDPHDPLRYAHQGGWKRMEQVETRIAVHGEPDRVVSLFHSVHGPVVSRDPARNRATAVSATWLAPGANGLLANIGINLAHDWPSFREALRVHTSPTNFTYADIDGNIGWQAAGGLPHRADGHDGLMPAPGDGRYDWQGLQPLEALPSSFNPARGWFGNSNEMNLPPDYPAEQRRVSFEWRDRFRHERVAQMLDATPRATLADSVALQHDTLSVPALQMVRLLPDLPPALAAEAALLRAWNGRVDADSAAAALYEVWWTRLERALHALIIPPSLRDLLPGPVGATVQLSLFQSPDSRFGPDPAQGRDRMLADTFGAAVAELRTRLGPLPAAWRWGALHTITLHHPLATVPAVAAAFPAIGGPAAQSGGDPYTVMARWYSPHAGGPNAYAATGGASYLMVCDVGDWDKSLFLNFPGQSADPHSPHYADFLPVWLRGAMQPLSFGTHSVNAAAVRRLTLQPEKPR</sequence>
<organism evidence="7 8">
    <name type="scientific">Gluconacetobacter takamatsuzukensis</name>
    <dbReference type="NCBI Taxonomy" id="1286190"/>
    <lineage>
        <taxon>Bacteria</taxon>
        <taxon>Pseudomonadati</taxon>
        <taxon>Pseudomonadota</taxon>
        <taxon>Alphaproteobacteria</taxon>
        <taxon>Acetobacterales</taxon>
        <taxon>Acetobacteraceae</taxon>
        <taxon>Gluconacetobacter</taxon>
    </lineage>
</organism>
<dbReference type="GO" id="GO:0017000">
    <property type="term" value="P:antibiotic biosynthetic process"/>
    <property type="evidence" value="ECO:0007669"/>
    <property type="project" value="InterPro"/>
</dbReference>
<dbReference type="PANTHER" id="PTHR34218:SF4">
    <property type="entry name" value="ACYL-HOMOSERINE LACTONE ACYLASE QUIP"/>
    <property type="match status" value="1"/>
</dbReference>
<evidence type="ECO:0000256" key="2">
    <source>
        <dbReference type="ARBA" id="ARBA00022801"/>
    </source>
</evidence>
<comment type="similarity">
    <text evidence="1">Belongs to the peptidase S45 family.</text>
</comment>
<dbReference type="InterPro" id="IPR002692">
    <property type="entry name" value="S45"/>
</dbReference>
<keyword evidence="3" id="KW-0865">Zymogen</keyword>
<accession>A0A7W4KC08</accession>